<evidence type="ECO:0000313" key="3">
    <source>
        <dbReference type="Proteomes" id="UP000187406"/>
    </source>
</evidence>
<keyword evidence="3" id="KW-1185">Reference proteome</keyword>
<dbReference type="AlphaFoldDB" id="A0A1Q3AMC4"/>
<feature type="domain" description="Retrotransposon Copia-like N-terminal" evidence="1">
    <location>
        <begin position="2"/>
        <end position="29"/>
    </location>
</feature>
<evidence type="ECO:0000313" key="2">
    <source>
        <dbReference type="EMBL" id="GAV56878.1"/>
    </source>
</evidence>
<name>A0A1Q3AMC4_CEPFO</name>
<gene>
    <name evidence="2" type="ORF">CFOL_v3_00419</name>
</gene>
<sequence>HRLNGQNYPQWSQSVMMFISGKGKDDYLTSAAAPPPKGDPKFKSWRAENNMVISQGDLTVTQYFNTLSRYWQQLDIFEELDWECPGDHLKYMKIMEKEMIVKFLVGRNKNLDKVRGRIFGKKPLPSLRE</sequence>
<dbReference type="Proteomes" id="UP000187406">
    <property type="component" value="Unassembled WGS sequence"/>
</dbReference>
<reference evidence="3" key="1">
    <citation type="submission" date="2016-04" db="EMBL/GenBank/DDBJ databases">
        <title>Cephalotus genome sequencing.</title>
        <authorList>
            <person name="Fukushima K."/>
            <person name="Hasebe M."/>
            <person name="Fang X."/>
        </authorList>
    </citation>
    <scope>NUCLEOTIDE SEQUENCE [LARGE SCALE GENOMIC DNA]</scope>
    <source>
        <strain evidence="3">cv. St1</strain>
    </source>
</reference>
<dbReference type="OrthoDB" id="1725534at2759"/>
<comment type="caution">
    <text evidence="2">The sequence shown here is derived from an EMBL/GenBank/DDBJ whole genome shotgun (WGS) entry which is preliminary data.</text>
</comment>
<dbReference type="InterPro" id="IPR029472">
    <property type="entry name" value="Copia-like_N"/>
</dbReference>
<proteinExistence type="predicted"/>
<organism evidence="2 3">
    <name type="scientific">Cephalotus follicularis</name>
    <name type="common">Albany pitcher plant</name>
    <dbReference type="NCBI Taxonomy" id="3775"/>
    <lineage>
        <taxon>Eukaryota</taxon>
        <taxon>Viridiplantae</taxon>
        <taxon>Streptophyta</taxon>
        <taxon>Embryophyta</taxon>
        <taxon>Tracheophyta</taxon>
        <taxon>Spermatophyta</taxon>
        <taxon>Magnoliopsida</taxon>
        <taxon>eudicotyledons</taxon>
        <taxon>Gunneridae</taxon>
        <taxon>Pentapetalae</taxon>
        <taxon>rosids</taxon>
        <taxon>fabids</taxon>
        <taxon>Oxalidales</taxon>
        <taxon>Cephalotaceae</taxon>
        <taxon>Cephalotus</taxon>
    </lineage>
</organism>
<dbReference type="EMBL" id="BDDD01000008">
    <property type="protein sequence ID" value="GAV56878.1"/>
    <property type="molecule type" value="Genomic_DNA"/>
</dbReference>
<feature type="non-terminal residue" evidence="2">
    <location>
        <position position="129"/>
    </location>
</feature>
<dbReference type="PANTHER" id="PTHR37610:SF47">
    <property type="entry name" value="RETROTRANSPOSON COPIA-LIKE N-TERMINAL DOMAIN-CONTAINING PROTEIN"/>
    <property type="match status" value="1"/>
</dbReference>
<evidence type="ECO:0000259" key="1">
    <source>
        <dbReference type="Pfam" id="PF14244"/>
    </source>
</evidence>
<dbReference type="Pfam" id="PF14244">
    <property type="entry name" value="Retrotran_gag_3"/>
    <property type="match status" value="1"/>
</dbReference>
<accession>A0A1Q3AMC4</accession>
<feature type="non-terminal residue" evidence="2">
    <location>
        <position position="1"/>
    </location>
</feature>
<dbReference type="PANTHER" id="PTHR37610">
    <property type="entry name" value="CCHC-TYPE DOMAIN-CONTAINING PROTEIN"/>
    <property type="match status" value="1"/>
</dbReference>
<protein>
    <submittedName>
        <fullName evidence="2">UBN2_3 domain-containing protein</fullName>
    </submittedName>
</protein>
<dbReference type="InParanoid" id="A0A1Q3AMC4"/>